<evidence type="ECO:0000256" key="3">
    <source>
        <dbReference type="ARBA" id="ARBA00023219"/>
    </source>
</evidence>
<organism evidence="4">
    <name type="scientific">uncultured Caudovirales phage</name>
    <dbReference type="NCBI Taxonomy" id="2100421"/>
    <lineage>
        <taxon>Viruses</taxon>
        <taxon>Duplodnaviria</taxon>
        <taxon>Heunggongvirae</taxon>
        <taxon>Uroviricota</taxon>
        <taxon>Caudoviricetes</taxon>
        <taxon>Peduoviridae</taxon>
        <taxon>Maltschvirus</taxon>
        <taxon>Maltschvirus maltsch</taxon>
    </lineage>
</organism>
<gene>
    <name evidence="4" type="ORF">UFOVP364_2</name>
</gene>
<dbReference type="InterPro" id="IPR006944">
    <property type="entry name" value="Phage/GTA_portal"/>
</dbReference>
<sequence>MALFGSKKVSATPAFASAPIQAAAGSAAQVGQFYTYSVGASQELALSVPTVARSIQMIASMVGCLELKHYTTQWTGSEYEEIYIPNEQWMDQPDPKVTRNFIFSQLVTDLMLHGRGFWYITSRSTATGRPLSFQWLPAAMVTTMDQAGPQWFGPSDQVEFNGYPLATEDVVQFLAPTQGLLYTGNRAIMTALKLQQAADRFAVNEIAAGWLQQTDASEPMSAEDLSELAAAWRNARQVGAIGALNSVVTFKEFSSDPNKLQLIESRQFQSLELSRSTGIPPYLLGIGVPGSYTYQNAQQARQDLYLFGTKQYLDAIEQTLSMTQLLPRGRYVKFDVSDYMYENDLGNVEREPAYESGNREEEYS</sequence>
<keyword evidence="1" id="KW-0118">Viral capsid assembly</keyword>
<dbReference type="Pfam" id="PF04860">
    <property type="entry name" value="Phage_portal"/>
    <property type="match status" value="1"/>
</dbReference>
<keyword evidence="2" id="KW-1162">Viral penetration into host cytoplasm</keyword>
<reference evidence="4" key="1">
    <citation type="submission" date="2020-05" db="EMBL/GenBank/DDBJ databases">
        <authorList>
            <person name="Chiriac C."/>
            <person name="Salcher M."/>
            <person name="Ghai R."/>
            <person name="Kavagutti S V."/>
        </authorList>
    </citation>
    <scope>NUCLEOTIDE SEQUENCE</scope>
</reference>
<name>A0A6J7WVU6_9CAUD</name>
<dbReference type="Gene3D" id="1.20.1270.210">
    <property type="match status" value="1"/>
</dbReference>
<evidence type="ECO:0000313" key="4">
    <source>
        <dbReference type="EMBL" id="CAB5222116.1"/>
    </source>
</evidence>
<keyword evidence="1" id="KW-1188">Viral release from host cell</keyword>
<dbReference type="Gene3D" id="3.30.1120.70">
    <property type="match status" value="1"/>
</dbReference>
<evidence type="ECO:0000256" key="2">
    <source>
        <dbReference type="ARBA" id="ARBA00023009"/>
    </source>
</evidence>
<dbReference type="EMBL" id="LR798297">
    <property type="protein sequence ID" value="CAB5222116.1"/>
    <property type="molecule type" value="Genomic_DNA"/>
</dbReference>
<keyword evidence="2" id="KW-1160">Virus entry into host cell</keyword>
<accession>A0A6J7WVU6</accession>
<proteinExistence type="predicted"/>
<keyword evidence="2" id="KW-1171">Viral genome ejection through host cell envelope</keyword>
<keyword evidence="3" id="KW-0231">Viral genome packaging</keyword>
<protein>
    <submittedName>
        <fullName evidence="4">COG4695 Phage-related protein</fullName>
    </submittedName>
</protein>
<evidence type="ECO:0000256" key="1">
    <source>
        <dbReference type="ARBA" id="ARBA00022950"/>
    </source>
</evidence>
<dbReference type="Gene3D" id="3.40.140.120">
    <property type="match status" value="1"/>
</dbReference>